<comment type="subcellular location">
    <subcellularLocation>
        <location evidence="1">Cell inner membrane</location>
        <topology evidence="1">Multi-pass membrane protein</topology>
    </subcellularLocation>
    <subcellularLocation>
        <location evidence="8">Cell membrane</location>
        <topology evidence="8">Multi-pass membrane protein</topology>
    </subcellularLocation>
</comment>
<evidence type="ECO:0000256" key="6">
    <source>
        <dbReference type="ARBA" id="ARBA00022989"/>
    </source>
</evidence>
<comment type="similarity">
    <text evidence="8">Belongs to the binding-protein-dependent transport system permease family.</text>
</comment>
<comment type="caution">
    <text evidence="11">The sequence shown here is derived from an EMBL/GenBank/DDBJ whole genome shotgun (WGS) entry which is preliminary data.</text>
</comment>
<feature type="transmembrane region" description="Helical" evidence="8">
    <location>
        <begin position="313"/>
        <end position="336"/>
    </location>
</feature>
<dbReference type="GO" id="GO:0005886">
    <property type="term" value="C:plasma membrane"/>
    <property type="evidence" value="ECO:0007669"/>
    <property type="project" value="UniProtKB-SubCell"/>
</dbReference>
<sequence length="616" mass="65837">MHFLSEKKRWGVEIVKRIRSSGALLALFLLFICAFFGYPLAMLVYGTFRSGQPGTDGSFGLAGIVDAYGDPATWDTLWASVIYAVAVQSIGIIGGFIFAWISMRTKTPAGRAITPIMVTIFAIPTLFFAISWGMMTSPTGLLTLIFGVSGDGMPRLDAYSWMGLIVVSGLKSISVMYLLLLGPVRALNRSLEEAALLSGANRLRLFLDINIPILLPTLSGLAILGFVNSLGQLDVALILGVPAAIYVFPTQIYNFLATTPIRYDSASALALLLIAVIYILVAIRSKAIGNRNFITVTGKAYRLEKEEIGRWKWAGFSLFAAYVLVALVLPLVQLIIGSFQPVLGVAGFTFKHYAGLFESSKVIRALENTLVMGIIGGLFATILAVLISYVALRSKSRWAQVPEMIVWAVVAVPGIVLALAITWAYLSVPGLKNLYGSIWIVLIALVIVVTPIAQRATSGPVGQLGVELEESARICGASAPRMMVTIVVPLIGPTFLASWFITGVMAAGSLDIPILLSSAKTETVSLLVYNYYTQLGNGSAAAALLLLLLALLAAGGGLLLAAGALLKRLNYRKTTKRGQLVDIAAPSQSFDPAKSKAVEADNDPTTLRRVPTSASK</sequence>
<gene>
    <name evidence="11" type="ORF">EXY26_01850</name>
</gene>
<feature type="transmembrane region" description="Helical" evidence="8">
    <location>
        <begin position="265"/>
        <end position="283"/>
    </location>
</feature>
<accession>A0A4Y8TUL3</accession>
<feature type="transmembrane region" description="Helical" evidence="8">
    <location>
        <begin position="540"/>
        <end position="566"/>
    </location>
</feature>
<feature type="transmembrane region" description="Helical" evidence="8">
    <location>
        <begin position="205"/>
        <end position="227"/>
    </location>
</feature>
<evidence type="ECO:0000256" key="4">
    <source>
        <dbReference type="ARBA" id="ARBA00022519"/>
    </source>
</evidence>
<evidence type="ECO:0000259" key="10">
    <source>
        <dbReference type="PROSITE" id="PS50928"/>
    </source>
</evidence>
<evidence type="ECO:0000256" key="1">
    <source>
        <dbReference type="ARBA" id="ARBA00004429"/>
    </source>
</evidence>
<feature type="transmembrane region" description="Helical" evidence="8">
    <location>
        <begin position="113"/>
        <end position="134"/>
    </location>
</feature>
<dbReference type="PROSITE" id="PS50928">
    <property type="entry name" value="ABC_TM1"/>
    <property type="match status" value="2"/>
</dbReference>
<feature type="transmembrane region" description="Helical" evidence="8">
    <location>
        <begin position="158"/>
        <end position="184"/>
    </location>
</feature>
<keyword evidence="3" id="KW-1003">Cell membrane</keyword>
<dbReference type="InterPro" id="IPR035906">
    <property type="entry name" value="MetI-like_sf"/>
</dbReference>
<feature type="transmembrane region" description="Helical" evidence="8">
    <location>
        <begin position="434"/>
        <end position="453"/>
    </location>
</feature>
<dbReference type="EMBL" id="SPDS01000001">
    <property type="protein sequence ID" value="TFH55850.1"/>
    <property type="molecule type" value="Genomic_DNA"/>
</dbReference>
<evidence type="ECO:0000256" key="9">
    <source>
        <dbReference type="SAM" id="MobiDB-lite"/>
    </source>
</evidence>
<feature type="transmembrane region" description="Helical" evidence="8">
    <location>
        <begin position="21"/>
        <end position="45"/>
    </location>
</feature>
<name>A0A4Y8TUL3_9MICC</name>
<dbReference type="SUPFAM" id="SSF161098">
    <property type="entry name" value="MetI-like"/>
    <property type="match status" value="2"/>
</dbReference>
<dbReference type="PANTHER" id="PTHR43357:SF4">
    <property type="entry name" value="INNER MEMBRANE ABC TRANSPORTER PERMEASE PROTEIN YDCV"/>
    <property type="match status" value="1"/>
</dbReference>
<feature type="domain" description="ABC transmembrane type-1" evidence="10">
    <location>
        <begin position="366"/>
        <end position="557"/>
    </location>
</feature>
<evidence type="ECO:0000256" key="7">
    <source>
        <dbReference type="ARBA" id="ARBA00023136"/>
    </source>
</evidence>
<proteinExistence type="inferred from homology"/>
<keyword evidence="7 8" id="KW-0472">Membrane</keyword>
<evidence type="ECO:0000256" key="2">
    <source>
        <dbReference type="ARBA" id="ARBA00022448"/>
    </source>
</evidence>
<evidence type="ECO:0000313" key="11">
    <source>
        <dbReference type="EMBL" id="TFH55850.1"/>
    </source>
</evidence>
<protein>
    <submittedName>
        <fullName evidence="11">Iron ABC transporter permease</fullName>
    </submittedName>
</protein>
<reference evidence="11 12" key="1">
    <citation type="submission" date="2019-03" db="EMBL/GenBank/DDBJ databases">
        <title>Glutamicibacter sp. LJH19 genome.</title>
        <authorList>
            <person name="Sinai Borker S."/>
            <person name="Kumar R."/>
        </authorList>
    </citation>
    <scope>NUCLEOTIDE SEQUENCE [LARGE SCALE GENOMIC DNA]</scope>
    <source>
        <strain evidence="11 12">LJH19</strain>
    </source>
</reference>
<organism evidence="11 12">
    <name type="scientific">Glutamicibacter arilaitensis</name>
    <dbReference type="NCBI Taxonomy" id="256701"/>
    <lineage>
        <taxon>Bacteria</taxon>
        <taxon>Bacillati</taxon>
        <taxon>Actinomycetota</taxon>
        <taxon>Actinomycetes</taxon>
        <taxon>Micrococcales</taxon>
        <taxon>Micrococcaceae</taxon>
        <taxon>Glutamicibacter</taxon>
    </lineage>
</organism>
<dbReference type="PANTHER" id="PTHR43357">
    <property type="entry name" value="INNER MEMBRANE ABC TRANSPORTER PERMEASE PROTEIN YDCV"/>
    <property type="match status" value="1"/>
</dbReference>
<evidence type="ECO:0000256" key="3">
    <source>
        <dbReference type="ARBA" id="ARBA00022475"/>
    </source>
</evidence>
<dbReference type="Proteomes" id="UP000297638">
    <property type="component" value="Unassembled WGS sequence"/>
</dbReference>
<feature type="transmembrane region" description="Helical" evidence="8">
    <location>
        <begin position="482"/>
        <end position="501"/>
    </location>
</feature>
<feature type="region of interest" description="Disordered" evidence="9">
    <location>
        <begin position="592"/>
        <end position="616"/>
    </location>
</feature>
<feature type="transmembrane region" description="Helical" evidence="8">
    <location>
        <begin position="370"/>
        <end position="392"/>
    </location>
</feature>
<keyword evidence="2 8" id="KW-0813">Transport</keyword>
<dbReference type="InterPro" id="IPR000515">
    <property type="entry name" value="MetI-like"/>
</dbReference>
<keyword evidence="6 8" id="KW-1133">Transmembrane helix</keyword>
<dbReference type="Pfam" id="PF00528">
    <property type="entry name" value="BPD_transp_1"/>
    <property type="match status" value="2"/>
</dbReference>
<keyword evidence="4" id="KW-0997">Cell inner membrane</keyword>
<keyword evidence="5 8" id="KW-0812">Transmembrane</keyword>
<feature type="transmembrane region" description="Helical" evidence="8">
    <location>
        <begin position="77"/>
        <end position="101"/>
    </location>
</feature>
<dbReference type="CDD" id="cd06261">
    <property type="entry name" value="TM_PBP2"/>
    <property type="match status" value="2"/>
</dbReference>
<dbReference type="Gene3D" id="1.10.3720.10">
    <property type="entry name" value="MetI-like"/>
    <property type="match status" value="2"/>
</dbReference>
<evidence type="ECO:0000313" key="12">
    <source>
        <dbReference type="Proteomes" id="UP000297638"/>
    </source>
</evidence>
<feature type="transmembrane region" description="Helical" evidence="8">
    <location>
        <begin position="404"/>
        <end position="428"/>
    </location>
</feature>
<feature type="domain" description="ABC transmembrane type-1" evidence="10">
    <location>
        <begin position="77"/>
        <end position="284"/>
    </location>
</feature>
<dbReference type="AlphaFoldDB" id="A0A4Y8TUL3"/>
<evidence type="ECO:0000256" key="8">
    <source>
        <dbReference type="RuleBase" id="RU363032"/>
    </source>
</evidence>
<dbReference type="GO" id="GO:0055085">
    <property type="term" value="P:transmembrane transport"/>
    <property type="evidence" value="ECO:0007669"/>
    <property type="project" value="InterPro"/>
</dbReference>
<evidence type="ECO:0000256" key="5">
    <source>
        <dbReference type="ARBA" id="ARBA00022692"/>
    </source>
</evidence>